<name>A0ABT9D530_9CELL</name>
<keyword evidence="2" id="KW-0560">Oxidoreductase</keyword>
<evidence type="ECO:0000256" key="1">
    <source>
        <dbReference type="ARBA" id="ARBA00006484"/>
    </source>
</evidence>
<protein>
    <submittedName>
        <fullName evidence="3">SDR family oxidoreductase</fullName>
    </submittedName>
</protein>
<dbReference type="Proteomes" id="UP001232536">
    <property type="component" value="Unassembled WGS sequence"/>
</dbReference>
<dbReference type="EMBL" id="JAUQYP010000001">
    <property type="protein sequence ID" value="MDO8105859.1"/>
    <property type="molecule type" value="Genomic_DNA"/>
</dbReference>
<evidence type="ECO:0000256" key="2">
    <source>
        <dbReference type="ARBA" id="ARBA00023002"/>
    </source>
</evidence>
<dbReference type="Pfam" id="PF13561">
    <property type="entry name" value="adh_short_C2"/>
    <property type="match status" value="1"/>
</dbReference>
<dbReference type="PRINTS" id="PR00080">
    <property type="entry name" value="SDRFAMILY"/>
</dbReference>
<evidence type="ECO:0000313" key="3">
    <source>
        <dbReference type="EMBL" id="MDO8105859.1"/>
    </source>
</evidence>
<dbReference type="PANTHER" id="PTHR24321">
    <property type="entry name" value="DEHYDROGENASES, SHORT CHAIN"/>
    <property type="match status" value="1"/>
</dbReference>
<dbReference type="SUPFAM" id="SSF51735">
    <property type="entry name" value="NAD(P)-binding Rossmann-fold domains"/>
    <property type="match status" value="1"/>
</dbReference>
<accession>A0ABT9D530</accession>
<dbReference type="PROSITE" id="PS00061">
    <property type="entry name" value="ADH_SHORT"/>
    <property type="match status" value="1"/>
</dbReference>
<dbReference type="PANTHER" id="PTHR24321:SF11">
    <property type="entry name" value="BLR0893 PROTEIN"/>
    <property type="match status" value="1"/>
</dbReference>
<comment type="similarity">
    <text evidence="1">Belongs to the short-chain dehydrogenases/reductases (SDR) family.</text>
</comment>
<keyword evidence="4" id="KW-1185">Reference proteome</keyword>
<dbReference type="Gene3D" id="3.40.50.720">
    <property type="entry name" value="NAD(P)-binding Rossmann-like Domain"/>
    <property type="match status" value="1"/>
</dbReference>
<dbReference type="NCBIfam" id="NF005559">
    <property type="entry name" value="PRK07231.1"/>
    <property type="match status" value="1"/>
</dbReference>
<dbReference type="CDD" id="cd05233">
    <property type="entry name" value="SDR_c"/>
    <property type="match status" value="1"/>
</dbReference>
<proteinExistence type="inferred from homology"/>
<reference evidence="3 4" key="1">
    <citation type="submission" date="2023-07" db="EMBL/GenBank/DDBJ databases">
        <title>Description of novel actinomycetes strains, isolated from tidal flat sediment.</title>
        <authorList>
            <person name="Lu C."/>
        </authorList>
    </citation>
    <scope>NUCLEOTIDE SEQUENCE [LARGE SCALE GENOMIC DNA]</scope>
    <source>
        <strain evidence="3 4">SYSU T00b441</strain>
    </source>
</reference>
<sequence length="252" mass="26001">MGLVAGKVALVTGGAAGIGRASAVTFAREGARVAVVDDDAAGGEKTVAMIEEAGGTAVFIECDIADADGVECAIAKSVEAFGRLDCAHNNAGVEGPMALTAEYAESEWDRLMGVNVKGTWLCMRHEIPRMLFRGGGAIVNTASFAGVVGVEGMTAYSASKFGVVGITKVAALEYASMGIRVNAVCPGPIRTAMIDRLRETNPQAMADLLASAPMGRLGRPEEIAEAAVWLCSDRASFVNGHSMVVDGAFTAR</sequence>
<organism evidence="3 4">
    <name type="scientific">Actinotalea lenta</name>
    <dbReference type="NCBI Taxonomy" id="3064654"/>
    <lineage>
        <taxon>Bacteria</taxon>
        <taxon>Bacillati</taxon>
        <taxon>Actinomycetota</taxon>
        <taxon>Actinomycetes</taxon>
        <taxon>Micrococcales</taxon>
        <taxon>Cellulomonadaceae</taxon>
        <taxon>Actinotalea</taxon>
    </lineage>
</organism>
<evidence type="ECO:0000313" key="4">
    <source>
        <dbReference type="Proteomes" id="UP001232536"/>
    </source>
</evidence>
<dbReference type="InterPro" id="IPR020904">
    <property type="entry name" value="Sc_DH/Rdtase_CS"/>
</dbReference>
<gene>
    <name evidence="3" type="ORF">Q6348_01450</name>
</gene>
<dbReference type="NCBIfam" id="NF004818">
    <property type="entry name" value="PRK06172.1"/>
    <property type="match status" value="1"/>
</dbReference>
<dbReference type="PRINTS" id="PR00081">
    <property type="entry name" value="GDHRDH"/>
</dbReference>
<dbReference type="RefSeq" id="WP_304599560.1">
    <property type="nucleotide sequence ID" value="NZ_JAUQYP010000001.1"/>
</dbReference>
<dbReference type="InterPro" id="IPR002347">
    <property type="entry name" value="SDR_fam"/>
</dbReference>
<dbReference type="InterPro" id="IPR036291">
    <property type="entry name" value="NAD(P)-bd_dom_sf"/>
</dbReference>
<comment type="caution">
    <text evidence="3">The sequence shown here is derived from an EMBL/GenBank/DDBJ whole genome shotgun (WGS) entry which is preliminary data.</text>
</comment>